<protein>
    <submittedName>
        <fullName evidence="2">Uncharacterized protein</fullName>
    </submittedName>
</protein>
<proteinExistence type="predicted"/>
<name>A0A1J5Q3I1_9ZZZZ</name>
<comment type="caution">
    <text evidence="2">The sequence shown here is derived from an EMBL/GenBank/DDBJ whole genome shotgun (WGS) entry which is preliminary data.</text>
</comment>
<feature type="region of interest" description="Disordered" evidence="1">
    <location>
        <begin position="49"/>
        <end position="93"/>
    </location>
</feature>
<dbReference type="EMBL" id="MLJW01004209">
    <property type="protein sequence ID" value="OIQ70429.1"/>
    <property type="molecule type" value="Genomic_DNA"/>
</dbReference>
<organism evidence="2">
    <name type="scientific">mine drainage metagenome</name>
    <dbReference type="NCBI Taxonomy" id="410659"/>
    <lineage>
        <taxon>unclassified sequences</taxon>
        <taxon>metagenomes</taxon>
        <taxon>ecological metagenomes</taxon>
    </lineage>
</organism>
<feature type="compositionally biased region" description="Basic and acidic residues" evidence="1">
    <location>
        <begin position="83"/>
        <end position="93"/>
    </location>
</feature>
<dbReference type="AlphaFoldDB" id="A0A1J5Q3I1"/>
<gene>
    <name evidence="2" type="ORF">GALL_479590</name>
</gene>
<evidence type="ECO:0000256" key="1">
    <source>
        <dbReference type="SAM" id="MobiDB-lite"/>
    </source>
</evidence>
<feature type="compositionally biased region" description="Polar residues" evidence="1">
    <location>
        <begin position="51"/>
        <end position="78"/>
    </location>
</feature>
<sequence>MIATPEINWFPRKVIEATPWIKANTIDAPIPAIRPSHADPVTEATAADMNAATSILPSSPISNTPERSENSPARQASSKGVPKRTELSRIDRMLDRSITPSVGCICETSTRPGCAQGYPAPR</sequence>
<reference evidence="2" key="1">
    <citation type="submission" date="2016-10" db="EMBL/GenBank/DDBJ databases">
        <title>Sequence of Gallionella enrichment culture.</title>
        <authorList>
            <person name="Poehlein A."/>
            <person name="Muehling M."/>
            <person name="Daniel R."/>
        </authorList>
    </citation>
    <scope>NUCLEOTIDE SEQUENCE</scope>
</reference>
<accession>A0A1J5Q3I1</accession>
<evidence type="ECO:0000313" key="2">
    <source>
        <dbReference type="EMBL" id="OIQ70429.1"/>
    </source>
</evidence>